<dbReference type="SUPFAM" id="SSF53448">
    <property type="entry name" value="Nucleotide-diphospho-sugar transferases"/>
    <property type="match status" value="1"/>
</dbReference>
<protein>
    <submittedName>
        <fullName evidence="1">TIGR04282 family arsenosugar biosynthesis glycosyltransferase</fullName>
    </submittedName>
</protein>
<comment type="caution">
    <text evidence="1">The sequence shown here is derived from an EMBL/GenBank/DDBJ whole genome shotgun (WGS) entry which is preliminary data.</text>
</comment>
<dbReference type="PANTHER" id="PTHR36529:SF1">
    <property type="entry name" value="GLYCOSYLTRANSFERASE"/>
    <property type="match status" value="1"/>
</dbReference>
<dbReference type="PANTHER" id="PTHR36529">
    <property type="entry name" value="SLL1095 PROTEIN"/>
    <property type="match status" value="1"/>
</dbReference>
<gene>
    <name evidence="1" type="ORF">GCM10023185_27810</name>
</gene>
<name>A0ABP8IKT9_9BACT</name>
<dbReference type="InterPro" id="IPR029044">
    <property type="entry name" value="Nucleotide-diphossugar_trans"/>
</dbReference>
<organism evidence="1 2">
    <name type="scientific">Hymenobacter saemangeumensis</name>
    <dbReference type="NCBI Taxonomy" id="1084522"/>
    <lineage>
        <taxon>Bacteria</taxon>
        <taxon>Pseudomonadati</taxon>
        <taxon>Bacteroidota</taxon>
        <taxon>Cytophagia</taxon>
        <taxon>Cytophagales</taxon>
        <taxon>Hymenobacteraceae</taxon>
        <taxon>Hymenobacter</taxon>
    </lineage>
</organism>
<dbReference type="RefSeq" id="WP_345236682.1">
    <property type="nucleotide sequence ID" value="NZ_BAABGZ010000056.1"/>
</dbReference>
<dbReference type="InterPro" id="IPR018641">
    <property type="entry name" value="Trfase_1_rSAM/seldom-assoc"/>
</dbReference>
<accession>A0ABP8IKT9</accession>
<dbReference type="Pfam" id="PF09837">
    <property type="entry name" value="DUF2064"/>
    <property type="match status" value="1"/>
</dbReference>
<dbReference type="Proteomes" id="UP001501153">
    <property type="component" value="Unassembled WGS sequence"/>
</dbReference>
<proteinExistence type="predicted"/>
<dbReference type="Gene3D" id="3.90.550.10">
    <property type="entry name" value="Spore Coat Polysaccharide Biosynthesis Protein SpsA, Chain A"/>
    <property type="match status" value="1"/>
</dbReference>
<dbReference type="NCBIfam" id="TIGR04282">
    <property type="entry name" value="glyco_like_cofC"/>
    <property type="match status" value="1"/>
</dbReference>
<evidence type="ECO:0000313" key="1">
    <source>
        <dbReference type="EMBL" id="GAA4360997.1"/>
    </source>
</evidence>
<evidence type="ECO:0000313" key="2">
    <source>
        <dbReference type="Proteomes" id="UP001501153"/>
    </source>
</evidence>
<sequence length="201" mass="21461">MTANTHLLIFARRPVLGRVKTRLAAGIGDAAALAVYRELLALTYQAVANAGAPATVWLADAQVAVNAPLPEWPGLPWQPQPEGDLGQRMETAFATAFAAGAGKVAIIGTDCPGLKAGHLQQAFELLETHDLVLGPATDGGYYLLGTRRLQPELFRQKEWSTDQVLAATLADAKRLGLSVALLPELTDVDTEDDLRAWKVAI</sequence>
<dbReference type="EMBL" id="BAABGZ010000056">
    <property type="protein sequence ID" value="GAA4360997.1"/>
    <property type="molecule type" value="Genomic_DNA"/>
</dbReference>
<reference evidence="2" key="1">
    <citation type="journal article" date="2019" name="Int. J. Syst. Evol. Microbiol.">
        <title>The Global Catalogue of Microorganisms (GCM) 10K type strain sequencing project: providing services to taxonomists for standard genome sequencing and annotation.</title>
        <authorList>
            <consortium name="The Broad Institute Genomics Platform"/>
            <consortium name="The Broad Institute Genome Sequencing Center for Infectious Disease"/>
            <person name="Wu L."/>
            <person name="Ma J."/>
        </authorList>
    </citation>
    <scope>NUCLEOTIDE SEQUENCE [LARGE SCALE GENOMIC DNA]</scope>
    <source>
        <strain evidence="2">JCM 17923</strain>
    </source>
</reference>
<keyword evidence="2" id="KW-1185">Reference proteome</keyword>